<reference evidence="3" key="1">
    <citation type="journal article" date="2018" name="Nat. Microbiol.">
        <title>Leveraging single-cell genomics to expand the fungal tree of life.</title>
        <authorList>
            <person name="Ahrendt S.R."/>
            <person name="Quandt C.A."/>
            <person name="Ciobanu D."/>
            <person name="Clum A."/>
            <person name="Salamov A."/>
            <person name="Andreopoulos B."/>
            <person name="Cheng J.F."/>
            <person name="Woyke T."/>
            <person name="Pelin A."/>
            <person name="Henrissat B."/>
            <person name="Reynolds N.K."/>
            <person name="Benny G.L."/>
            <person name="Smith M.E."/>
            <person name="James T.Y."/>
            <person name="Grigoriev I.V."/>
        </authorList>
    </citation>
    <scope>NUCLEOTIDE SEQUENCE [LARGE SCALE GENOMIC DNA]</scope>
    <source>
        <strain evidence="3">ATCC 52028</strain>
    </source>
</reference>
<proteinExistence type="predicted"/>
<evidence type="ECO:0000256" key="1">
    <source>
        <dbReference type="SAM" id="MobiDB-lite"/>
    </source>
</evidence>
<sequence>MAPSAAAAPSATACSVASGPRSLAPTLGSSSCRSQHSQASSRHALYAPSIRPDHDPEGEGEGDVADGTSVMAIHTRPLDDDDDDDGTHDRRSRAPSTGHDRPPRLPPMSPVPGWSTQSGDRDLDRRRHDGHGIGSHGDVTESVAVDRSALKTLAMAPAAAAADNKADDDADNVCAALSRVPVSAPHAPTSSLWPAPGSPTPSASCSASCSASRASPLSTPASTTPTPTAAPAPAPDVAASPPPPAPRGLTATPPHGLVADVSLPDRPARPASLHSAPRRSRWRFRIKAPAKLRALFSRHPAASQAPPPPRPRPGRGSGGAGEVDAAADADGELMTIRPADPASSETDVGSLKPTSLDTRSRRAIAQDVGVGVAIATQGDRRSSHASHSDAVSDTASSPMLSDLVSLGRSRRRRRRHRYRHGGGGSSSIRRDPSPHRLLASPGDGDDASLDGLGRRRTGTPSTRERSPTRSDGSLALADAATAWRRGAAPPALAAIEAATCFGGPIGMPMPPPSTAPITPAAAAAAAAGALLPRPPARSGSTAPSIRLSGDPLHAAGIPDASTSTTTTRARPATPRPERPASLASSAVSVAPSGAPSVAASLAPSVAGTTGTAQTGAQAETQTLGGVSTRAMYPRSVKSGRVGYGGDAANGGGMVGTSTGGARHNRMAVDGMSTFTAWSFGQRSGETWSVGS</sequence>
<feature type="compositionally biased region" description="Low complexity" evidence="1">
    <location>
        <begin position="29"/>
        <end position="44"/>
    </location>
</feature>
<feature type="compositionally biased region" description="Low complexity" evidence="1">
    <location>
        <begin position="560"/>
        <end position="572"/>
    </location>
</feature>
<feature type="compositionally biased region" description="Low complexity" evidence="1">
    <location>
        <begin position="1"/>
        <end position="18"/>
    </location>
</feature>
<feature type="region of interest" description="Disordered" evidence="1">
    <location>
        <begin position="375"/>
        <end position="474"/>
    </location>
</feature>
<protein>
    <submittedName>
        <fullName evidence="2">Uncharacterized protein</fullName>
    </submittedName>
</protein>
<feature type="region of interest" description="Disordered" evidence="1">
    <location>
        <begin position="184"/>
        <end position="284"/>
    </location>
</feature>
<organism evidence="2 3">
    <name type="scientific">Caulochytrium protostelioides</name>
    <dbReference type="NCBI Taxonomy" id="1555241"/>
    <lineage>
        <taxon>Eukaryota</taxon>
        <taxon>Fungi</taxon>
        <taxon>Fungi incertae sedis</taxon>
        <taxon>Chytridiomycota</taxon>
        <taxon>Chytridiomycota incertae sedis</taxon>
        <taxon>Chytridiomycetes</taxon>
        <taxon>Caulochytriales</taxon>
        <taxon>Caulochytriaceae</taxon>
        <taxon>Caulochytrium</taxon>
    </lineage>
</organism>
<feature type="region of interest" description="Disordered" evidence="1">
    <location>
        <begin position="297"/>
        <end position="323"/>
    </location>
</feature>
<feature type="region of interest" description="Disordered" evidence="1">
    <location>
        <begin position="337"/>
        <end position="363"/>
    </location>
</feature>
<feature type="compositionally biased region" description="Low complexity" evidence="1">
    <location>
        <begin position="388"/>
        <end position="397"/>
    </location>
</feature>
<feature type="compositionally biased region" description="Low complexity" evidence="1">
    <location>
        <begin position="200"/>
        <end position="227"/>
    </location>
</feature>
<dbReference type="EMBL" id="ML014136">
    <property type="protein sequence ID" value="RKP02734.1"/>
    <property type="molecule type" value="Genomic_DNA"/>
</dbReference>
<gene>
    <name evidence="2" type="ORF">CXG81DRAFT_17619</name>
</gene>
<feature type="region of interest" description="Disordered" evidence="1">
    <location>
        <begin position="1"/>
        <end position="141"/>
    </location>
</feature>
<feature type="compositionally biased region" description="Basic and acidic residues" evidence="1">
    <location>
        <begin position="119"/>
        <end position="131"/>
    </location>
</feature>
<feature type="compositionally biased region" description="Basic residues" evidence="1">
    <location>
        <begin position="408"/>
        <end position="420"/>
    </location>
</feature>
<accession>A0A4P9XBD8</accession>
<feature type="compositionally biased region" description="Pro residues" evidence="1">
    <location>
        <begin position="228"/>
        <end position="246"/>
    </location>
</feature>
<dbReference type="Proteomes" id="UP000274922">
    <property type="component" value="Unassembled WGS sequence"/>
</dbReference>
<feature type="region of interest" description="Disordered" evidence="1">
    <location>
        <begin position="532"/>
        <end position="587"/>
    </location>
</feature>
<name>A0A4P9XBD8_9FUNG</name>
<dbReference type="AlphaFoldDB" id="A0A4P9XBD8"/>
<evidence type="ECO:0000313" key="3">
    <source>
        <dbReference type="Proteomes" id="UP000274922"/>
    </source>
</evidence>
<feature type="compositionally biased region" description="Polar residues" evidence="1">
    <location>
        <begin position="343"/>
        <end position="357"/>
    </location>
</feature>
<keyword evidence="3" id="KW-1185">Reference proteome</keyword>
<evidence type="ECO:0000313" key="2">
    <source>
        <dbReference type="EMBL" id="RKP02734.1"/>
    </source>
</evidence>